<name>A0AC35TX29_9BILA</name>
<sequence length="1167" mass="130310">MPNNQNGCNCCPYGYHIDIDFVDFAECVAKGYESKHKKPLSPYSPTDTNQPVYATPFMSPTQEDTNAIIRPTNLAVTSNRSESTTPTKSYFNSGYHSDYGPRLRDGERYGVHRSADKPLPRPSIRSPVRNYKSGYEASHQNTPPSPKTDYFTAVAQTMSQIRSKSSPGTPRFSMPSTETKPNLNPNSAKPPIPPKPYMSNQNSMPNFEAYRSLSPTQPISYRSRSPLISADKDLMGSRNYQYINNKSHLISPDINSNYRLYSNEPTSTSPLSSSAYTTTSKLSSPLDVDNFASMRRRKLNSNNDRAEVFSPASMIGSGCTSPIDLNFYESTRYGTDNRMHLESHHQPRSVVDRIGSSNPHSSLLDSMKERPGVNYQPSPKVSNTIKSPVCELVVKDDVGLDPINECCPLFEAPKLIHNATIAIQTEEEIKAVKKLIHAHVQTMIEKEIEKHHISIQTELETKPLIDINNLSTQTEPEKVIVKATCGTQLPVEEWGCLLISKTEYELLLSKSERLSSLEKEIAEGAMRKAEQQAYQEAEYLKLHAISNAARLESDKAMANAMEAMQMKETEALFRNVEKEFEEEDLEEAEIVSLSHQDQGDELDIINPTPDYSISLNGLSTGSSESDSDNECIKTSKNMNGQRVLYFDGLSSDEEKDLELLEFEQEELNAIKLEQSNRKSKCFDEDEHIISEINEDAIAAIYSETPPQEPYVPKLLSPDKTEAVKKLLTDTQLNTFYRGDSHRSFRVNKSNANDLSVMAERHVHDSGESALPTSAVQDPRAVLAGKIELKKDAAGHNNHLITPPFPISIASAIPLNYQNSIPRPKISRYNIPQEPAQNPEEEAEAVDRVMPLPSEMRQFGLYKDRSHYNDRRMKYITSKQLSSPSRDDDDNSSISSDTSEEFSPDDNSVSEHVIYQIKAPLKEALTLMQKFVENPANVTPDVADWAVKYVKHEWMRLTTKEEADVNGISTLQEYIRQTSLELLKAVVNLCDQNDNTALHFAIANSKFDVVSVLLDAQVCEMNKPNKAGYSAIMIGATTPTKHDAHAAIVDRLFRSGDVNTRSLSHGQTALMLAVSCNNESAVRGLLELGADVNIQDFEGSTALMVVSEHGHDELAKYLLDHPDIDTAIRDCDEQTALSIAVGNKYHSIAGLIYAYNNHTLKKKDNNAQ</sequence>
<dbReference type="Proteomes" id="UP000095286">
    <property type="component" value="Unplaced"/>
</dbReference>
<proteinExistence type="predicted"/>
<evidence type="ECO:0000313" key="2">
    <source>
        <dbReference type="WBParaSite" id="RSKR_0000532700.1"/>
    </source>
</evidence>
<evidence type="ECO:0000313" key="1">
    <source>
        <dbReference type="Proteomes" id="UP000095286"/>
    </source>
</evidence>
<organism evidence="1 2">
    <name type="scientific">Rhabditophanes sp. KR3021</name>
    <dbReference type="NCBI Taxonomy" id="114890"/>
    <lineage>
        <taxon>Eukaryota</taxon>
        <taxon>Metazoa</taxon>
        <taxon>Ecdysozoa</taxon>
        <taxon>Nematoda</taxon>
        <taxon>Chromadorea</taxon>
        <taxon>Rhabditida</taxon>
        <taxon>Tylenchina</taxon>
        <taxon>Panagrolaimomorpha</taxon>
        <taxon>Strongyloidoidea</taxon>
        <taxon>Alloionematidae</taxon>
        <taxon>Rhabditophanes</taxon>
    </lineage>
</organism>
<accession>A0AC35TX29</accession>
<reference evidence="2" key="1">
    <citation type="submission" date="2016-11" db="UniProtKB">
        <authorList>
            <consortium name="WormBaseParasite"/>
        </authorList>
    </citation>
    <scope>IDENTIFICATION</scope>
    <source>
        <strain evidence="2">KR3021</strain>
    </source>
</reference>
<protein>
    <submittedName>
        <fullName evidence="2">ANK_REP_REGION domain-containing protein</fullName>
    </submittedName>
</protein>
<dbReference type="WBParaSite" id="RSKR_0000532700.1">
    <property type="protein sequence ID" value="RSKR_0000532700.1"/>
    <property type="gene ID" value="RSKR_0000532700"/>
</dbReference>